<dbReference type="NCBIfam" id="NF002559">
    <property type="entry name" value="PRK02134.1"/>
    <property type="match status" value="1"/>
</dbReference>
<dbReference type="InterPro" id="IPR006879">
    <property type="entry name" value="YdjC-like"/>
</dbReference>
<feature type="binding site" evidence="6">
    <location>
        <position position="121"/>
    </location>
    <ligand>
        <name>Mg(2+)</name>
        <dbReference type="ChEBI" id="CHEBI:18420"/>
    </ligand>
</feature>
<name>A0ABY9T3N4_BREBE</name>
<evidence type="ECO:0000256" key="1">
    <source>
        <dbReference type="ARBA" id="ARBA00001946"/>
    </source>
</evidence>
<dbReference type="SUPFAM" id="SSF88713">
    <property type="entry name" value="Glycoside hydrolase/deacetylase"/>
    <property type="match status" value="1"/>
</dbReference>
<evidence type="ECO:0000256" key="3">
    <source>
        <dbReference type="ARBA" id="ARBA00022801"/>
    </source>
</evidence>
<evidence type="ECO:0000313" key="8">
    <source>
        <dbReference type="Proteomes" id="UP001256827"/>
    </source>
</evidence>
<dbReference type="HAMAP" id="MF_01246">
    <property type="entry name" value="COD"/>
    <property type="match status" value="1"/>
</dbReference>
<comment type="similarity">
    <text evidence="6">Belongs to the YdjC deacetylase family.</text>
</comment>
<evidence type="ECO:0000256" key="6">
    <source>
        <dbReference type="HAMAP-Rule" id="MF_01246"/>
    </source>
</evidence>
<comment type="cofactor">
    <cofactor evidence="1 6">
        <name>Mg(2+)</name>
        <dbReference type="ChEBI" id="CHEBI:18420"/>
    </cofactor>
</comment>
<keyword evidence="5 6" id="KW-0119">Carbohydrate metabolism</keyword>
<evidence type="ECO:0000256" key="2">
    <source>
        <dbReference type="ARBA" id="ARBA00022723"/>
    </source>
</evidence>
<dbReference type="EC" id="3.5.1.-" evidence="6"/>
<keyword evidence="4 6" id="KW-0460">Magnesium</keyword>
<accession>A0ABY9T3N4</accession>
<keyword evidence="2 6" id="KW-0479">Metal-binding</keyword>
<gene>
    <name evidence="7" type="primary">chbG</name>
    <name evidence="7" type="ORF">RGB73_29290</name>
</gene>
<dbReference type="PANTHER" id="PTHR31609">
    <property type="entry name" value="YDJC DEACETYLASE FAMILY MEMBER"/>
    <property type="match status" value="1"/>
</dbReference>
<protein>
    <recommendedName>
        <fullName evidence="6">Carbohydrate deacetylase</fullName>
        <ecNumber evidence="6">3.5.1.-</ecNumber>
    </recommendedName>
</protein>
<dbReference type="InterPro" id="IPR011330">
    <property type="entry name" value="Glyco_hydro/deAcase_b/a-brl"/>
</dbReference>
<dbReference type="RefSeq" id="WP_310767266.1">
    <property type="nucleotide sequence ID" value="NZ_CP134050.1"/>
</dbReference>
<evidence type="ECO:0000256" key="5">
    <source>
        <dbReference type="ARBA" id="ARBA00023277"/>
    </source>
</evidence>
<reference evidence="7 8" key="1">
    <citation type="submission" date="2023-09" db="EMBL/GenBank/DDBJ databases">
        <title>Complete Genome and Methylome dissection of Bacillus brevis NEB573 original source of BbsI restriction endonuclease.</title>
        <authorList>
            <person name="Fomenkov A."/>
            <person name="Roberts R.D."/>
        </authorList>
    </citation>
    <scope>NUCLEOTIDE SEQUENCE [LARGE SCALE GENOMIC DNA]</scope>
    <source>
        <strain evidence="7 8">NEB573</strain>
    </source>
</reference>
<dbReference type="GO" id="GO:0036311">
    <property type="term" value="F:chitin disaccharide deacetylase activity"/>
    <property type="evidence" value="ECO:0007669"/>
    <property type="project" value="UniProtKB-EC"/>
</dbReference>
<evidence type="ECO:0000313" key="7">
    <source>
        <dbReference type="EMBL" id="WNC14708.1"/>
    </source>
</evidence>
<dbReference type="InterPro" id="IPR022948">
    <property type="entry name" value="COD_ChbG_bac"/>
</dbReference>
<dbReference type="EMBL" id="CP134050">
    <property type="protein sequence ID" value="WNC14708.1"/>
    <property type="molecule type" value="Genomic_DNA"/>
</dbReference>
<proteinExistence type="inferred from homology"/>
<dbReference type="Gene3D" id="3.20.20.370">
    <property type="entry name" value="Glycoside hydrolase/deacetylase"/>
    <property type="match status" value="1"/>
</dbReference>
<dbReference type="Pfam" id="PF04794">
    <property type="entry name" value="YdjC"/>
    <property type="match status" value="1"/>
</dbReference>
<dbReference type="PANTHER" id="PTHR31609:SF1">
    <property type="entry name" value="CARBOHYDRATE DEACETYLASE"/>
    <property type="match status" value="1"/>
</dbReference>
<keyword evidence="8" id="KW-1185">Reference proteome</keyword>
<dbReference type="Proteomes" id="UP001256827">
    <property type="component" value="Chromosome"/>
</dbReference>
<sequence>MKLIVNADDFGYSKGVNLGIVEAHTDGIVSSATMMMNMPGVEHAFRLAENHPSLGVGIHLVLTCGAPLEPNVPSLTDEYGAFRRGQAHLADVSAEEVEREFTAQLERFFRTGRRPSHIDSHHHVHAHEAILPVVLRLAERFRLPVRYPWVFGQQRGDHLPVPTTQGFSHHFYGDGLTADTLFGIVEGLSGCSSAEIMCHPAYLDEELLTGSSYARQRARELQILTSPEVREYIRDRKVQLVTFNDIG</sequence>
<feature type="binding site" evidence="6">
    <location>
        <position position="59"/>
    </location>
    <ligand>
        <name>Mg(2+)</name>
        <dbReference type="ChEBI" id="CHEBI:18420"/>
    </ligand>
</feature>
<comment type="function">
    <text evidence="6">Probably catalyzes the deacetylation of acetylated carbohydrates an important step in the degradation of oligosaccharides.</text>
</comment>
<organism evidence="7 8">
    <name type="scientific">Brevibacillus brevis</name>
    <name type="common">Bacillus brevis</name>
    <dbReference type="NCBI Taxonomy" id="1393"/>
    <lineage>
        <taxon>Bacteria</taxon>
        <taxon>Bacillati</taxon>
        <taxon>Bacillota</taxon>
        <taxon>Bacilli</taxon>
        <taxon>Bacillales</taxon>
        <taxon>Paenibacillaceae</taxon>
        <taxon>Brevibacillus</taxon>
    </lineage>
</organism>
<comment type="subunit">
    <text evidence="6">Homodimer.</text>
</comment>
<keyword evidence="3 6" id="KW-0378">Hydrolase</keyword>
<dbReference type="CDD" id="cd10803">
    <property type="entry name" value="YdjC_EF3048_like"/>
    <property type="match status" value="1"/>
</dbReference>
<evidence type="ECO:0000256" key="4">
    <source>
        <dbReference type="ARBA" id="ARBA00022842"/>
    </source>
</evidence>